<dbReference type="STRING" id="1631249.BQ8794_90234"/>
<sequence length="56" mass="6184">MRLPRNPSICALIPHTDFGVCPGEIRLKPPVAFEDKVQKCLCPWRLTGKGHKNGSA</sequence>
<dbReference type="AlphaFoldDB" id="A0A1R3VJH6"/>
<name>A0A1R3VJH6_9HYPH</name>
<organism evidence="1 2">
    <name type="scientific">Mesorhizobium prunaredense</name>
    <dbReference type="NCBI Taxonomy" id="1631249"/>
    <lineage>
        <taxon>Bacteria</taxon>
        <taxon>Pseudomonadati</taxon>
        <taxon>Pseudomonadota</taxon>
        <taxon>Alphaproteobacteria</taxon>
        <taxon>Hyphomicrobiales</taxon>
        <taxon>Phyllobacteriaceae</taxon>
        <taxon>Mesorhizobium</taxon>
    </lineage>
</organism>
<accession>A0A1R3VJH6</accession>
<gene>
    <name evidence="1" type="ORF">BQ8794_90234</name>
</gene>
<reference evidence="2" key="1">
    <citation type="submission" date="2017-01" db="EMBL/GenBank/DDBJ databases">
        <authorList>
            <person name="Brunel B."/>
        </authorList>
    </citation>
    <scope>NUCLEOTIDE SEQUENCE [LARGE SCALE GENOMIC DNA]</scope>
</reference>
<evidence type="ECO:0000313" key="1">
    <source>
        <dbReference type="EMBL" id="SIT60069.1"/>
    </source>
</evidence>
<dbReference type="EMBL" id="FTPD01000082">
    <property type="protein sequence ID" value="SIT60069.1"/>
    <property type="molecule type" value="Genomic_DNA"/>
</dbReference>
<evidence type="ECO:0000313" key="2">
    <source>
        <dbReference type="Proteomes" id="UP000188388"/>
    </source>
</evidence>
<keyword evidence="2" id="KW-1185">Reference proteome</keyword>
<proteinExistence type="predicted"/>
<dbReference type="Proteomes" id="UP000188388">
    <property type="component" value="Unassembled WGS sequence"/>
</dbReference>
<protein>
    <submittedName>
        <fullName evidence="1">Uncharacterized protein</fullName>
    </submittedName>
</protein>